<dbReference type="OrthoDB" id="5185819at2"/>
<reference evidence="1 2" key="1">
    <citation type="submission" date="2019-05" db="EMBL/GenBank/DDBJ databases">
        <title>Draft genome sequence of Nonomuraea turkmeniaca DSM 43926.</title>
        <authorList>
            <person name="Saricaoglu S."/>
            <person name="Isik K."/>
        </authorList>
    </citation>
    <scope>NUCLEOTIDE SEQUENCE [LARGE SCALE GENOMIC DNA]</scope>
    <source>
        <strain evidence="1 2">DSM 43926</strain>
    </source>
</reference>
<gene>
    <name evidence="1" type="ORF">ETD86_15335</name>
</gene>
<sequence length="182" mass="20042">MREELLPMLRGAADRTIELVRNVPEEQFELPTPCVAYDVKELINHMEWGASLFESVAGGGGFLPPKEYTGDFRERVERMLDAWESPQAWEGVSEAMGGLPKAVLAHMALTDLVAHGWDLAKATGRDYAAAEETAARLLAFARDMAPMGRRQGAFGDEIVVPDDASTLERFLGVIGRDPAWKP</sequence>
<accession>A0A5S4FL79</accession>
<dbReference type="InterPro" id="IPR017517">
    <property type="entry name" value="Maleyloyr_isom"/>
</dbReference>
<keyword evidence="2" id="KW-1185">Reference proteome</keyword>
<dbReference type="InterPro" id="IPR017520">
    <property type="entry name" value="CHP03086"/>
</dbReference>
<evidence type="ECO:0000313" key="2">
    <source>
        <dbReference type="Proteomes" id="UP000309128"/>
    </source>
</evidence>
<proteinExistence type="predicted"/>
<dbReference type="NCBIfam" id="TIGR03086">
    <property type="entry name" value="TIGR03086 family metal-binding protein"/>
    <property type="match status" value="1"/>
</dbReference>
<dbReference type="SUPFAM" id="SSF109854">
    <property type="entry name" value="DinB/YfiT-like putative metalloenzymes"/>
    <property type="match status" value="1"/>
</dbReference>
<evidence type="ECO:0000313" key="1">
    <source>
        <dbReference type="EMBL" id="TMR21403.1"/>
    </source>
</evidence>
<dbReference type="EMBL" id="VCKY01000043">
    <property type="protein sequence ID" value="TMR21403.1"/>
    <property type="molecule type" value="Genomic_DNA"/>
</dbReference>
<protein>
    <submittedName>
        <fullName evidence="1">TIGR03086 family protein</fullName>
    </submittedName>
</protein>
<dbReference type="Proteomes" id="UP000309128">
    <property type="component" value="Unassembled WGS sequence"/>
</dbReference>
<dbReference type="RefSeq" id="WP_138666820.1">
    <property type="nucleotide sequence ID" value="NZ_VCKY01000043.1"/>
</dbReference>
<organism evidence="1 2">
    <name type="scientific">Nonomuraea turkmeniaca</name>
    <dbReference type="NCBI Taxonomy" id="103838"/>
    <lineage>
        <taxon>Bacteria</taxon>
        <taxon>Bacillati</taxon>
        <taxon>Actinomycetota</taxon>
        <taxon>Actinomycetes</taxon>
        <taxon>Streptosporangiales</taxon>
        <taxon>Streptosporangiaceae</taxon>
        <taxon>Nonomuraea</taxon>
    </lineage>
</organism>
<name>A0A5S4FL79_9ACTN</name>
<comment type="caution">
    <text evidence="1">The sequence shown here is derived from an EMBL/GenBank/DDBJ whole genome shotgun (WGS) entry which is preliminary data.</text>
</comment>
<dbReference type="InterPro" id="IPR034660">
    <property type="entry name" value="DinB/YfiT-like"/>
</dbReference>
<dbReference type="NCBIfam" id="TIGR03083">
    <property type="entry name" value="maleylpyruvate isomerase family mycothiol-dependent enzyme"/>
    <property type="match status" value="1"/>
</dbReference>
<dbReference type="AlphaFoldDB" id="A0A5S4FL79"/>